<dbReference type="AlphaFoldDB" id="A0AAV4LY79"/>
<sequence>MSKSLASFLDRRKKNTIKAAALLLQTEEADKEKQKAKDGVEEPQPEQQSDHDDEWKVSDDEEAKAFQNQAALSGSLMKSVRTVAGDDLADSGTRTDAKPTQHVWKSITEPPAKEETPAEAGPKVWQPKYRSGGGSLLTKNDVDPAEAARIIAAKSEHPSAKNAKKIKKKPASPRPPEETDDPAAYVKVKFNVFSVVDEAYHSFNAPHPNASLDGEQVKAKYIARPAYSGVA</sequence>
<feature type="compositionally biased region" description="Basic and acidic residues" evidence="1">
    <location>
        <begin position="48"/>
        <end position="58"/>
    </location>
</feature>
<name>A0AAV4LY79_BABCB</name>
<accession>A0AAV4LY79</accession>
<dbReference type="RefSeq" id="XP_067717118.1">
    <property type="nucleotide sequence ID" value="XM_067861017.1"/>
</dbReference>
<evidence type="ECO:0000313" key="2">
    <source>
        <dbReference type="EMBL" id="GIX65049.1"/>
    </source>
</evidence>
<feature type="region of interest" description="Disordered" evidence="1">
    <location>
        <begin position="26"/>
        <end position="140"/>
    </location>
</feature>
<evidence type="ECO:0000313" key="3">
    <source>
        <dbReference type="Proteomes" id="UP001497744"/>
    </source>
</evidence>
<evidence type="ECO:0000256" key="1">
    <source>
        <dbReference type="SAM" id="MobiDB-lite"/>
    </source>
</evidence>
<protein>
    <submittedName>
        <fullName evidence="2">Uncharacterized protein</fullName>
    </submittedName>
</protein>
<feature type="compositionally biased region" description="Basic and acidic residues" evidence="1">
    <location>
        <begin position="28"/>
        <end position="40"/>
    </location>
</feature>
<proteinExistence type="predicted"/>
<keyword evidence="3" id="KW-1185">Reference proteome</keyword>
<dbReference type="EMBL" id="BPLF01000004">
    <property type="protein sequence ID" value="GIX65049.1"/>
    <property type="molecule type" value="Genomic_DNA"/>
</dbReference>
<organism evidence="2 3">
    <name type="scientific">Babesia caballi</name>
    <dbReference type="NCBI Taxonomy" id="5871"/>
    <lineage>
        <taxon>Eukaryota</taxon>
        <taxon>Sar</taxon>
        <taxon>Alveolata</taxon>
        <taxon>Apicomplexa</taxon>
        <taxon>Aconoidasida</taxon>
        <taxon>Piroplasmida</taxon>
        <taxon>Babesiidae</taxon>
        <taxon>Babesia</taxon>
    </lineage>
</organism>
<feature type="region of interest" description="Disordered" evidence="1">
    <location>
        <begin position="152"/>
        <end position="183"/>
    </location>
</feature>
<comment type="caution">
    <text evidence="2">The sequence shown here is derived from an EMBL/GenBank/DDBJ whole genome shotgun (WGS) entry which is preliminary data.</text>
</comment>
<dbReference type="Proteomes" id="UP001497744">
    <property type="component" value="Unassembled WGS sequence"/>
</dbReference>
<feature type="compositionally biased region" description="Basic residues" evidence="1">
    <location>
        <begin position="162"/>
        <end position="171"/>
    </location>
</feature>
<reference evidence="2 3" key="1">
    <citation type="submission" date="2021-06" db="EMBL/GenBank/DDBJ databases">
        <title>Genome sequence of Babesia caballi.</title>
        <authorList>
            <person name="Yamagishi J."/>
            <person name="Kidaka T."/>
            <person name="Ochi A."/>
        </authorList>
    </citation>
    <scope>NUCLEOTIDE SEQUENCE [LARGE SCALE GENOMIC DNA]</scope>
    <source>
        <strain evidence="2">USDA-D6B2</strain>
    </source>
</reference>
<dbReference type="GeneID" id="94196530"/>
<gene>
    <name evidence="2" type="ORF">BcabD6B2_44840</name>
</gene>